<dbReference type="PANTHER" id="PTHR30055:SF234">
    <property type="entry name" value="HTH-TYPE TRANSCRIPTIONAL REGULATOR BETI"/>
    <property type="match status" value="1"/>
</dbReference>
<sequence length="211" mass="23369">MQAPAGGTVDDTVTDPPLERRERILDAAERVFAEAGYHGTTLRQIAAAADVKLSLIGYHFESKLALYTAVFARRQHVNEERLRMLEAIEDLDAPDALDRIVSAFMDPVIALAEQGTAYRRLVLREAADPSSMQRPVIRELFDPMAREFIAALRRALPGKPAGFYEWSYLFAVGALTQSAFDDRIGNLATTPPPASNVELLRSFITAGWRHG</sequence>
<dbReference type="SUPFAM" id="SSF46689">
    <property type="entry name" value="Homeodomain-like"/>
    <property type="match status" value="1"/>
</dbReference>
<dbReference type="RefSeq" id="WP_142047828.1">
    <property type="nucleotide sequence ID" value="NZ_VFPA01000001.1"/>
</dbReference>
<dbReference type="InterPro" id="IPR036271">
    <property type="entry name" value="Tet_transcr_reg_TetR-rel_C_sf"/>
</dbReference>
<dbReference type="EMBL" id="VFPA01000001">
    <property type="protein sequence ID" value="TQM13829.1"/>
    <property type="molecule type" value="Genomic_DNA"/>
</dbReference>
<evidence type="ECO:0000313" key="7">
    <source>
        <dbReference type="Proteomes" id="UP000315677"/>
    </source>
</evidence>
<dbReference type="OrthoDB" id="2356263at2"/>
<comment type="caution">
    <text evidence="6">The sequence shown here is derived from an EMBL/GenBank/DDBJ whole genome shotgun (WGS) entry which is preliminary data.</text>
</comment>
<reference evidence="6 7" key="1">
    <citation type="submission" date="2019-06" db="EMBL/GenBank/DDBJ databases">
        <title>Sequencing the genomes of 1000 actinobacteria strains.</title>
        <authorList>
            <person name="Klenk H.-P."/>
        </authorList>
    </citation>
    <scope>NUCLEOTIDE SEQUENCE [LARGE SCALE GENOMIC DNA]</scope>
    <source>
        <strain evidence="6 7">DSM 45301</strain>
    </source>
</reference>
<dbReference type="PRINTS" id="PR00455">
    <property type="entry name" value="HTHTETR"/>
</dbReference>
<protein>
    <submittedName>
        <fullName evidence="6">TetR family transcriptional regulator</fullName>
    </submittedName>
</protein>
<dbReference type="InterPro" id="IPR001647">
    <property type="entry name" value="HTH_TetR"/>
</dbReference>
<dbReference type="Pfam" id="PF17939">
    <property type="entry name" value="TetR_C_30"/>
    <property type="match status" value="1"/>
</dbReference>
<evidence type="ECO:0000259" key="5">
    <source>
        <dbReference type="PROSITE" id="PS50977"/>
    </source>
</evidence>
<keyword evidence="3" id="KW-0804">Transcription</keyword>
<dbReference type="GO" id="GO:0000976">
    <property type="term" value="F:transcription cis-regulatory region binding"/>
    <property type="evidence" value="ECO:0007669"/>
    <property type="project" value="TreeGrafter"/>
</dbReference>
<name>A0A543DX54_9PSEU</name>
<evidence type="ECO:0000256" key="2">
    <source>
        <dbReference type="ARBA" id="ARBA00023125"/>
    </source>
</evidence>
<dbReference type="SUPFAM" id="SSF48498">
    <property type="entry name" value="Tetracyclin repressor-like, C-terminal domain"/>
    <property type="match status" value="1"/>
</dbReference>
<dbReference type="GO" id="GO:0003700">
    <property type="term" value="F:DNA-binding transcription factor activity"/>
    <property type="evidence" value="ECO:0007669"/>
    <property type="project" value="TreeGrafter"/>
</dbReference>
<evidence type="ECO:0000256" key="4">
    <source>
        <dbReference type="PROSITE-ProRule" id="PRU00335"/>
    </source>
</evidence>
<dbReference type="Pfam" id="PF00440">
    <property type="entry name" value="TetR_N"/>
    <property type="match status" value="1"/>
</dbReference>
<dbReference type="Proteomes" id="UP000315677">
    <property type="component" value="Unassembled WGS sequence"/>
</dbReference>
<dbReference type="AlphaFoldDB" id="A0A543DX54"/>
<keyword evidence="2 4" id="KW-0238">DNA-binding</keyword>
<feature type="DNA-binding region" description="H-T-H motif" evidence="4">
    <location>
        <begin position="41"/>
        <end position="60"/>
    </location>
</feature>
<evidence type="ECO:0000256" key="1">
    <source>
        <dbReference type="ARBA" id="ARBA00023015"/>
    </source>
</evidence>
<dbReference type="Gene3D" id="1.10.357.10">
    <property type="entry name" value="Tetracycline Repressor, domain 2"/>
    <property type="match status" value="1"/>
</dbReference>
<evidence type="ECO:0000256" key="3">
    <source>
        <dbReference type="ARBA" id="ARBA00023163"/>
    </source>
</evidence>
<dbReference type="InterPro" id="IPR041586">
    <property type="entry name" value="PsrA_TetR_C"/>
</dbReference>
<dbReference type="InterPro" id="IPR009057">
    <property type="entry name" value="Homeodomain-like_sf"/>
</dbReference>
<organism evidence="6 7">
    <name type="scientific">Pseudonocardia kunmingensis</name>
    <dbReference type="NCBI Taxonomy" id="630975"/>
    <lineage>
        <taxon>Bacteria</taxon>
        <taxon>Bacillati</taxon>
        <taxon>Actinomycetota</taxon>
        <taxon>Actinomycetes</taxon>
        <taxon>Pseudonocardiales</taxon>
        <taxon>Pseudonocardiaceae</taxon>
        <taxon>Pseudonocardia</taxon>
    </lineage>
</organism>
<proteinExistence type="predicted"/>
<dbReference type="PANTHER" id="PTHR30055">
    <property type="entry name" value="HTH-TYPE TRANSCRIPTIONAL REGULATOR RUTR"/>
    <property type="match status" value="1"/>
</dbReference>
<keyword evidence="1" id="KW-0805">Transcription regulation</keyword>
<keyword evidence="7" id="KW-1185">Reference proteome</keyword>
<evidence type="ECO:0000313" key="6">
    <source>
        <dbReference type="EMBL" id="TQM13829.1"/>
    </source>
</evidence>
<gene>
    <name evidence="6" type="ORF">FB558_0582</name>
</gene>
<accession>A0A543DX54</accession>
<dbReference type="PROSITE" id="PS50977">
    <property type="entry name" value="HTH_TETR_2"/>
    <property type="match status" value="1"/>
</dbReference>
<dbReference type="InterPro" id="IPR050109">
    <property type="entry name" value="HTH-type_TetR-like_transc_reg"/>
</dbReference>
<feature type="domain" description="HTH tetR-type" evidence="5">
    <location>
        <begin position="18"/>
        <end position="78"/>
    </location>
</feature>